<evidence type="ECO:0000256" key="4">
    <source>
        <dbReference type="PIRSR" id="PIRSR606118-50"/>
    </source>
</evidence>
<dbReference type="PANTHER" id="PTHR30461:SF2">
    <property type="entry name" value="SERINE RECOMBINASE PINE-RELATED"/>
    <property type="match status" value="1"/>
</dbReference>
<dbReference type="InterPro" id="IPR050639">
    <property type="entry name" value="SSR_resolvase"/>
</dbReference>
<dbReference type="GO" id="GO:0003677">
    <property type="term" value="F:DNA binding"/>
    <property type="evidence" value="ECO:0007669"/>
    <property type="project" value="UniProtKB-KW"/>
</dbReference>
<comment type="caution">
    <text evidence="7">The sequence shown here is derived from an EMBL/GenBank/DDBJ whole genome shotgun (WGS) entry which is preliminary data.</text>
</comment>
<evidence type="ECO:0000259" key="6">
    <source>
        <dbReference type="PROSITE" id="PS51736"/>
    </source>
</evidence>
<dbReference type="SMART" id="SM00857">
    <property type="entry name" value="Resolvase"/>
    <property type="match status" value="1"/>
</dbReference>
<dbReference type="InterPro" id="IPR006119">
    <property type="entry name" value="Resolv_N"/>
</dbReference>
<dbReference type="RefSeq" id="WP_078117551.1">
    <property type="nucleotide sequence ID" value="NZ_JARUNZ010000064.1"/>
</dbReference>
<dbReference type="Gene3D" id="3.40.50.1390">
    <property type="entry name" value="Resolvase, N-terminal catalytic domain"/>
    <property type="match status" value="1"/>
</dbReference>
<dbReference type="EMBL" id="MWMH01000013">
    <property type="protein sequence ID" value="OOP70693.1"/>
    <property type="molecule type" value="Genomic_DNA"/>
</dbReference>
<dbReference type="GO" id="GO:0015074">
    <property type="term" value="P:DNA integration"/>
    <property type="evidence" value="ECO:0007669"/>
    <property type="project" value="UniProtKB-KW"/>
</dbReference>
<evidence type="ECO:0000256" key="5">
    <source>
        <dbReference type="PROSITE-ProRule" id="PRU10137"/>
    </source>
</evidence>
<dbReference type="InterPro" id="IPR006118">
    <property type="entry name" value="Recombinase_CS"/>
</dbReference>
<dbReference type="PROSITE" id="PS51736">
    <property type="entry name" value="RECOMBINASES_3"/>
    <property type="match status" value="1"/>
</dbReference>
<reference evidence="7 8" key="1">
    <citation type="submission" date="2017-02" db="EMBL/GenBank/DDBJ databases">
        <title>Genome sequence of Clostridium beijerinckii Br21.</title>
        <authorList>
            <person name="Fonseca B.C."/>
            <person name="Guazzaroni M.E."/>
            <person name="Riano-Pachon D.M."/>
            <person name="Reginatto V."/>
        </authorList>
    </citation>
    <scope>NUCLEOTIDE SEQUENCE [LARGE SCALE GENOMIC DNA]</scope>
    <source>
        <strain evidence="7 8">Br21</strain>
    </source>
</reference>
<evidence type="ECO:0000313" key="7">
    <source>
        <dbReference type="EMBL" id="OOP70693.1"/>
    </source>
</evidence>
<feature type="domain" description="Resolvase/invertase-type recombinase catalytic" evidence="6">
    <location>
        <begin position="1"/>
        <end position="139"/>
    </location>
</feature>
<gene>
    <name evidence="7" type="ORF">CBEIBR21_25150</name>
</gene>
<name>A0A1S9N031_CLOBE</name>
<keyword evidence="2" id="KW-0238">DNA-binding</keyword>
<evidence type="ECO:0000256" key="2">
    <source>
        <dbReference type="ARBA" id="ARBA00023125"/>
    </source>
</evidence>
<proteinExistence type="predicted"/>
<accession>A0A1S9N031</accession>
<dbReference type="Gene3D" id="1.10.10.60">
    <property type="entry name" value="Homeodomain-like"/>
    <property type="match status" value="1"/>
</dbReference>
<dbReference type="Pfam" id="PF00239">
    <property type="entry name" value="Resolvase"/>
    <property type="match status" value="1"/>
</dbReference>
<keyword evidence="3" id="KW-0233">DNA recombination</keyword>
<dbReference type="GO" id="GO:0000150">
    <property type="term" value="F:DNA strand exchange activity"/>
    <property type="evidence" value="ECO:0007669"/>
    <property type="project" value="InterPro"/>
</dbReference>
<sequence length="195" mass="22084">MIYGYARVSTKGQAHDGNSLESQREILKQNGATKIYEDSFTGTKTERPQFSKLLEKLKEGDTIIVTKLDRFARSMTQGSELVSELINRGIKVNILNIGVMDNTPASKLIRNIFFSFAEFERDMIVERTQEGKAIARTKEGFKEGRPREYTKKQLDHALGLLTVNGGDKSYNEVVEITGISKSTLIRENNKYKLNK</sequence>
<organism evidence="7 8">
    <name type="scientific">Clostridium beijerinckii</name>
    <name type="common">Clostridium MP</name>
    <dbReference type="NCBI Taxonomy" id="1520"/>
    <lineage>
        <taxon>Bacteria</taxon>
        <taxon>Bacillati</taxon>
        <taxon>Bacillota</taxon>
        <taxon>Clostridia</taxon>
        <taxon>Eubacteriales</taxon>
        <taxon>Clostridiaceae</taxon>
        <taxon>Clostridium</taxon>
    </lineage>
</organism>
<keyword evidence="1" id="KW-0229">DNA integration</keyword>
<feature type="active site" description="O-(5'-phospho-DNA)-serine intermediate" evidence="4 5">
    <location>
        <position position="9"/>
    </location>
</feature>
<evidence type="ECO:0000256" key="1">
    <source>
        <dbReference type="ARBA" id="ARBA00022908"/>
    </source>
</evidence>
<dbReference type="PROSITE" id="PS00397">
    <property type="entry name" value="RECOMBINASES_1"/>
    <property type="match status" value="1"/>
</dbReference>
<dbReference type="CDD" id="cd03768">
    <property type="entry name" value="SR_ResInv"/>
    <property type="match status" value="1"/>
</dbReference>
<dbReference type="Proteomes" id="UP000190959">
    <property type="component" value="Unassembled WGS sequence"/>
</dbReference>
<evidence type="ECO:0000313" key="8">
    <source>
        <dbReference type="Proteomes" id="UP000190959"/>
    </source>
</evidence>
<evidence type="ECO:0000256" key="3">
    <source>
        <dbReference type="ARBA" id="ARBA00023172"/>
    </source>
</evidence>
<dbReference type="InterPro" id="IPR036162">
    <property type="entry name" value="Resolvase-like_N_sf"/>
</dbReference>
<dbReference type="AlphaFoldDB" id="A0A1S9N031"/>
<dbReference type="SUPFAM" id="SSF53041">
    <property type="entry name" value="Resolvase-like"/>
    <property type="match status" value="1"/>
</dbReference>
<dbReference type="PANTHER" id="PTHR30461">
    <property type="entry name" value="DNA-INVERTASE FROM LAMBDOID PROPHAGE"/>
    <property type="match status" value="1"/>
</dbReference>
<protein>
    <submittedName>
        <fullName evidence="7">Resolvase</fullName>
    </submittedName>
</protein>